<comment type="function">
    <text evidence="3">A probable RNA-binding protein.</text>
</comment>
<evidence type="ECO:0000313" key="4">
    <source>
        <dbReference type="EMBL" id="MDJ1129026.1"/>
    </source>
</evidence>
<sequence>MAEEPLSAQDAEAPQPELPSDRVADLVELVVCGLVDHPDDVTLEVTDSADGCLIEVRCAEEDAGKVIGRHGRAIKALRVLARALGSRVGVPVEVEVLG</sequence>
<comment type="subcellular location">
    <subcellularLocation>
        <location evidence="3">Cytoplasm</location>
    </subcellularLocation>
</comment>
<evidence type="ECO:0000256" key="2">
    <source>
        <dbReference type="ARBA" id="ARBA00022884"/>
    </source>
</evidence>
<gene>
    <name evidence="3" type="primary">khpA</name>
    <name evidence="4" type="ORF">QJ043_02865</name>
</gene>
<dbReference type="HAMAP" id="MF_00088">
    <property type="entry name" value="KhpA"/>
    <property type="match status" value="1"/>
</dbReference>
<dbReference type="RefSeq" id="WP_283712658.1">
    <property type="nucleotide sequence ID" value="NZ_JASJEW010000001.1"/>
</dbReference>
<dbReference type="PANTHER" id="PTHR34654">
    <property type="entry name" value="UPF0109 PROTEIN SCO5592"/>
    <property type="match status" value="1"/>
</dbReference>
<dbReference type="InterPro" id="IPR020627">
    <property type="entry name" value="KhpA"/>
</dbReference>
<keyword evidence="5" id="KW-1185">Reference proteome</keyword>
<keyword evidence="1 3" id="KW-0963">Cytoplasm</keyword>
<evidence type="ECO:0000313" key="5">
    <source>
        <dbReference type="Proteomes" id="UP001431693"/>
    </source>
</evidence>
<evidence type="ECO:0000256" key="1">
    <source>
        <dbReference type="ARBA" id="ARBA00022490"/>
    </source>
</evidence>
<dbReference type="InterPro" id="IPR015946">
    <property type="entry name" value="KH_dom-like_a/b"/>
</dbReference>
<dbReference type="CDD" id="cd22533">
    <property type="entry name" value="KH-II_YlqC-like"/>
    <property type="match status" value="1"/>
</dbReference>
<name>A0ABT6ZK44_9ACTN</name>
<proteinExistence type="inferred from homology"/>
<dbReference type="Pfam" id="PF13083">
    <property type="entry name" value="KH_KhpA-B"/>
    <property type="match status" value="1"/>
</dbReference>
<dbReference type="SUPFAM" id="SSF54814">
    <property type="entry name" value="Prokaryotic type KH domain (KH-domain type II)"/>
    <property type="match status" value="1"/>
</dbReference>
<organism evidence="4 5">
    <name type="scientific">Kribbibacterium absianum</name>
    <dbReference type="NCBI Taxonomy" id="3044210"/>
    <lineage>
        <taxon>Bacteria</taxon>
        <taxon>Bacillati</taxon>
        <taxon>Actinomycetota</taxon>
        <taxon>Coriobacteriia</taxon>
        <taxon>Coriobacteriales</taxon>
        <taxon>Kribbibacteriaceae</taxon>
        <taxon>Kribbibacterium</taxon>
    </lineage>
</organism>
<dbReference type="InterPro" id="IPR009019">
    <property type="entry name" value="KH_sf_prok-type"/>
</dbReference>
<protein>
    <recommendedName>
        <fullName evidence="3">RNA-binding protein KhpA</fullName>
    </recommendedName>
    <alternativeName>
        <fullName evidence="3">KH-domain protein A</fullName>
    </alternativeName>
</protein>
<keyword evidence="2 3" id="KW-0694">RNA-binding</keyword>
<reference evidence="4" key="1">
    <citation type="submission" date="2023-05" db="EMBL/GenBank/DDBJ databases">
        <title>[olsenella] sp. nov., isolated from a pig farm feces dump.</title>
        <authorList>
            <person name="Chang Y.-H."/>
        </authorList>
    </citation>
    <scope>NUCLEOTIDE SEQUENCE</scope>
    <source>
        <strain evidence="4">YH-ols2217</strain>
    </source>
</reference>
<dbReference type="Gene3D" id="3.30.300.20">
    <property type="match status" value="1"/>
</dbReference>
<comment type="caution">
    <text evidence="4">The sequence shown here is derived from an EMBL/GenBank/DDBJ whole genome shotgun (WGS) entry which is preliminary data.</text>
</comment>
<evidence type="ECO:0000256" key="3">
    <source>
        <dbReference type="HAMAP-Rule" id="MF_00088"/>
    </source>
</evidence>
<accession>A0ABT6ZK44</accession>
<dbReference type="EMBL" id="JASJEX010000001">
    <property type="protein sequence ID" value="MDJ1129026.1"/>
    <property type="molecule type" value="Genomic_DNA"/>
</dbReference>
<dbReference type="PANTHER" id="PTHR34654:SF1">
    <property type="entry name" value="RNA-BINDING PROTEIN KHPA"/>
    <property type="match status" value="1"/>
</dbReference>
<dbReference type="Proteomes" id="UP001431693">
    <property type="component" value="Unassembled WGS sequence"/>
</dbReference>
<comment type="similarity">
    <text evidence="3">Belongs to the KhpA RNA-binding protein family.</text>
</comment>